<accession>A0A1G7LJN1</accession>
<reference evidence="1 2" key="1">
    <citation type="submission" date="2016-10" db="EMBL/GenBank/DDBJ databases">
        <authorList>
            <person name="de Groot N.N."/>
        </authorList>
    </citation>
    <scope>NUCLEOTIDE SEQUENCE [LARGE SCALE GENOMIC DNA]</scope>
    <source>
        <strain evidence="1 2">R5</strain>
    </source>
</reference>
<protein>
    <submittedName>
        <fullName evidence="1">Uncharacterized protein</fullName>
    </submittedName>
</protein>
<dbReference type="AlphaFoldDB" id="A0A1G7LJN1"/>
<proteinExistence type="predicted"/>
<evidence type="ECO:0000313" key="2">
    <source>
        <dbReference type="Proteomes" id="UP000199245"/>
    </source>
</evidence>
<evidence type="ECO:0000313" key="1">
    <source>
        <dbReference type="EMBL" id="SDF49613.1"/>
    </source>
</evidence>
<dbReference type="Proteomes" id="UP000199245">
    <property type="component" value="Unassembled WGS sequence"/>
</dbReference>
<sequence length="85" mass="9650">MKPSVSWLDSRKSPRGRIELEGRSFLSEAKQAPPYARQLTRFCHPLTQVCFAVLGFCFPDTIMERPKPSLKLMVSALYGQQLIPP</sequence>
<gene>
    <name evidence="1" type="ORF">SAMN05216337_105823</name>
</gene>
<organism evidence="1 2">
    <name type="scientific">Bradyrhizobium brasilense</name>
    <dbReference type="NCBI Taxonomy" id="1419277"/>
    <lineage>
        <taxon>Bacteria</taxon>
        <taxon>Pseudomonadati</taxon>
        <taxon>Pseudomonadota</taxon>
        <taxon>Alphaproteobacteria</taxon>
        <taxon>Hyphomicrobiales</taxon>
        <taxon>Nitrobacteraceae</taxon>
        <taxon>Bradyrhizobium</taxon>
    </lineage>
</organism>
<dbReference type="EMBL" id="FMZW01000058">
    <property type="protein sequence ID" value="SDF49613.1"/>
    <property type="molecule type" value="Genomic_DNA"/>
</dbReference>
<name>A0A1G7LJN1_9BRAD</name>